<keyword evidence="3" id="KW-1185">Reference proteome</keyword>
<evidence type="ECO:0000313" key="3">
    <source>
        <dbReference type="Proteomes" id="UP000001294"/>
    </source>
</evidence>
<dbReference type="PANTHER" id="PTHR46791">
    <property type="entry name" value="EXPRESSED PROTEIN"/>
    <property type="match status" value="1"/>
</dbReference>
<dbReference type="Gene3D" id="3.30.420.10">
    <property type="entry name" value="Ribonuclease H-like superfamily/Ribonuclease H"/>
    <property type="match status" value="1"/>
</dbReference>
<dbReference type="HOGENOM" id="CLU_038374_6_0_1"/>
<evidence type="ECO:0000313" key="2">
    <source>
        <dbReference type="EMBL" id="EEA23688.1"/>
    </source>
</evidence>
<dbReference type="PhylomeDB" id="B6QCX7"/>
<dbReference type="Pfam" id="PF24764">
    <property type="entry name" value="rva_4"/>
    <property type="match status" value="1"/>
</dbReference>
<dbReference type="Proteomes" id="UP000001294">
    <property type="component" value="Unassembled WGS sequence"/>
</dbReference>
<proteinExistence type="predicted"/>
<reference evidence="3" key="1">
    <citation type="journal article" date="2015" name="Genome Announc.">
        <title>Genome sequence of the AIDS-associated pathogen Penicillium marneffei (ATCC18224) and its near taxonomic relative Talaromyces stipitatus (ATCC10500).</title>
        <authorList>
            <person name="Nierman W.C."/>
            <person name="Fedorova-Abrams N.D."/>
            <person name="Andrianopoulos A."/>
        </authorList>
    </citation>
    <scope>NUCLEOTIDE SEQUENCE [LARGE SCALE GENOMIC DNA]</scope>
    <source>
        <strain evidence="3">ATCC 18224 / CBS 334.59 / QM 7333</strain>
    </source>
</reference>
<dbReference type="EMBL" id="DS995901">
    <property type="protein sequence ID" value="EEA23688.1"/>
    <property type="molecule type" value="Genomic_DNA"/>
</dbReference>
<name>B6QCX7_TALMQ</name>
<evidence type="ECO:0000259" key="1">
    <source>
        <dbReference type="Pfam" id="PF24764"/>
    </source>
</evidence>
<dbReference type="InterPro" id="IPR012337">
    <property type="entry name" value="RNaseH-like_sf"/>
</dbReference>
<dbReference type="InterPro" id="IPR058913">
    <property type="entry name" value="Integrase_dom_put"/>
</dbReference>
<gene>
    <name evidence="2" type="ORF">PMAA_077210</name>
</gene>
<sequence>MPRQAIDLEPFKAQIIALFNSGSSCQSIQQRLHDRHSIDVSERTINNRLRDWGHWQSQTRYDRTSMHDNALKERIRALFFEAGLEERDLLRTLQREGWNIKPRTLRCLRTSLGLVRRTNDPITRQAQVLEVREDLINSIENGQTEGYGRGFLHQYIRQQGHVITRDRLFQVYKDISPLSVRRRLLNMQRHKGAYIVPGPNKIWSIDGYLKLANYGIEIYAAIDTYSRYVIWIYIGISARTAVSVLHQFLDTLSSTKAMPEIIRSDRGTETVLISSAQHRLRQVLAPDLSFADCYIYGTSTANVRIESWWGEMCKGLIFRFRDYFAMLKQQGSFDQKDLASQIALYAIYIPLLRIQIRSYVETWNYHKIRKQPKRPYLPVGKPFINYYHPPDLVSDYSISVDQELLKALQKEVQQFNPDQYLPDETNTWVSQQLSELEFDPTAFQNSNYHDRFAPYHTTYMELRRRVQNHINLGDKPILRLLENMVIYQTAIPSNLLSVYTADT</sequence>
<organism evidence="2 3">
    <name type="scientific">Talaromyces marneffei (strain ATCC 18224 / CBS 334.59 / QM 7333)</name>
    <name type="common">Penicillium marneffei</name>
    <dbReference type="NCBI Taxonomy" id="441960"/>
    <lineage>
        <taxon>Eukaryota</taxon>
        <taxon>Fungi</taxon>
        <taxon>Dikarya</taxon>
        <taxon>Ascomycota</taxon>
        <taxon>Pezizomycotina</taxon>
        <taxon>Eurotiomycetes</taxon>
        <taxon>Eurotiomycetidae</taxon>
        <taxon>Eurotiales</taxon>
        <taxon>Trichocomaceae</taxon>
        <taxon>Talaromyces</taxon>
        <taxon>Talaromyces sect. Talaromyces</taxon>
    </lineage>
</organism>
<dbReference type="GO" id="GO:0003676">
    <property type="term" value="F:nucleic acid binding"/>
    <property type="evidence" value="ECO:0007669"/>
    <property type="project" value="InterPro"/>
</dbReference>
<dbReference type="PROSITE" id="PS51257">
    <property type="entry name" value="PROKAR_LIPOPROTEIN"/>
    <property type="match status" value="1"/>
</dbReference>
<dbReference type="PANTHER" id="PTHR46791:SF5">
    <property type="entry name" value="CLR5 DOMAIN-CONTAINING PROTEIN-RELATED"/>
    <property type="match status" value="1"/>
</dbReference>
<protein>
    <recommendedName>
        <fullName evidence="1">Integrase core domain-containing protein</fullName>
    </recommendedName>
</protein>
<dbReference type="AlphaFoldDB" id="B6QCX7"/>
<dbReference type="VEuPathDB" id="FungiDB:PMAA_077210"/>
<dbReference type="InterPro" id="IPR036397">
    <property type="entry name" value="RNaseH_sf"/>
</dbReference>
<accession>B6QCX7</accession>
<feature type="domain" description="Integrase core" evidence="1">
    <location>
        <begin position="194"/>
        <end position="372"/>
    </location>
</feature>
<dbReference type="SUPFAM" id="SSF53098">
    <property type="entry name" value="Ribonuclease H-like"/>
    <property type="match status" value="1"/>
</dbReference>